<comment type="caution">
    <text evidence="1">The sequence shown here is derived from an EMBL/GenBank/DDBJ whole genome shotgun (WGS) entry which is preliminary data.</text>
</comment>
<proteinExistence type="predicted"/>
<name>A0ABV8KKA8_9ACTN</name>
<protein>
    <submittedName>
        <fullName evidence="1">Uncharacterized protein</fullName>
    </submittedName>
</protein>
<organism evidence="1 2">
    <name type="scientific">Micromonospora zhanjiangensis</name>
    <dbReference type="NCBI Taxonomy" id="1522057"/>
    <lineage>
        <taxon>Bacteria</taxon>
        <taxon>Bacillati</taxon>
        <taxon>Actinomycetota</taxon>
        <taxon>Actinomycetes</taxon>
        <taxon>Micromonosporales</taxon>
        <taxon>Micromonosporaceae</taxon>
        <taxon>Micromonospora</taxon>
    </lineage>
</organism>
<gene>
    <name evidence="1" type="ORF">ACFOX0_10435</name>
</gene>
<keyword evidence="2" id="KW-1185">Reference proteome</keyword>
<dbReference type="Proteomes" id="UP001595868">
    <property type="component" value="Unassembled WGS sequence"/>
</dbReference>
<dbReference type="RefSeq" id="WP_377544079.1">
    <property type="nucleotide sequence ID" value="NZ_JBHSBN010000005.1"/>
</dbReference>
<evidence type="ECO:0000313" key="1">
    <source>
        <dbReference type="EMBL" id="MFC4106352.1"/>
    </source>
</evidence>
<sequence length="197" mass="21783">MRRDPDPALAPNATSSRNVGPERYVELVEIEREMARLDAVYRPVATAPVGITDPDAFLDLGTAVEADLTRLGVADQAEAVLRAVVEAYAAGDEPVRTAVRRLFDRYPSFRWAAHLPRDWTTAGEFRARLICLSARDQGADTRDEILALRDLCHRARCAGIDVDPILDEVAAMSSDRDRYGMGSMRHVILTYGRGRTG</sequence>
<reference evidence="2" key="1">
    <citation type="journal article" date="2019" name="Int. J. Syst. Evol. Microbiol.">
        <title>The Global Catalogue of Microorganisms (GCM) 10K type strain sequencing project: providing services to taxonomists for standard genome sequencing and annotation.</title>
        <authorList>
            <consortium name="The Broad Institute Genomics Platform"/>
            <consortium name="The Broad Institute Genome Sequencing Center for Infectious Disease"/>
            <person name="Wu L."/>
            <person name="Ma J."/>
        </authorList>
    </citation>
    <scope>NUCLEOTIDE SEQUENCE [LARGE SCALE GENOMIC DNA]</scope>
    <source>
        <strain evidence="2">2902at01</strain>
    </source>
</reference>
<accession>A0ABV8KKA8</accession>
<evidence type="ECO:0000313" key="2">
    <source>
        <dbReference type="Proteomes" id="UP001595868"/>
    </source>
</evidence>
<dbReference type="EMBL" id="JBHSBN010000005">
    <property type="protein sequence ID" value="MFC4106352.1"/>
    <property type="molecule type" value="Genomic_DNA"/>
</dbReference>